<feature type="region of interest" description="Disordered" evidence="1">
    <location>
        <begin position="20"/>
        <end position="72"/>
    </location>
</feature>
<accession>A0A4Y2Q262</accession>
<dbReference type="AlphaFoldDB" id="A0A4Y2Q262"/>
<dbReference type="EMBL" id="BGPR01012748">
    <property type="protein sequence ID" value="GBN57494.1"/>
    <property type="molecule type" value="Genomic_DNA"/>
</dbReference>
<gene>
    <name evidence="2" type="ORF">AVEN_130026_1</name>
</gene>
<evidence type="ECO:0000313" key="2">
    <source>
        <dbReference type="EMBL" id="GBN57494.1"/>
    </source>
</evidence>
<comment type="caution">
    <text evidence="2">The sequence shown here is derived from an EMBL/GenBank/DDBJ whole genome shotgun (WGS) entry which is preliminary data.</text>
</comment>
<organism evidence="2 3">
    <name type="scientific">Araneus ventricosus</name>
    <name type="common">Orbweaver spider</name>
    <name type="synonym">Epeira ventricosa</name>
    <dbReference type="NCBI Taxonomy" id="182803"/>
    <lineage>
        <taxon>Eukaryota</taxon>
        <taxon>Metazoa</taxon>
        <taxon>Ecdysozoa</taxon>
        <taxon>Arthropoda</taxon>
        <taxon>Chelicerata</taxon>
        <taxon>Arachnida</taxon>
        <taxon>Araneae</taxon>
        <taxon>Araneomorphae</taxon>
        <taxon>Entelegynae</taxon>
        <taxon>Araneoidea</taxon>
        <taxon>Araneidae</taxon>
        <taxon>Araneus</taxon>
    </lineage>
</organism>
<reference evidence="2 3" key="1">
    <citation type="journal article" date="2019" name="Sci. Rep.">
        <title>Orb-weaving spider Araneus ventricosus genome elucidates the spidroin gene catalogue.</title>
        <authorList>
            <person name="Kono N."/>
            <person name="Nakamura H."/>
            <person name="Ohtoshi R."/>
            <person name="Moran D.A.P."/>
            <person name="Shinohara A."/>
            <person name="Yoshida Y."/>
            <person name="Fujiwara M."/>
            <person name="Mori M."/>
            <person name="Tomita M."/>
            <person name="Arakawa K."/>
        </authorList>
    </citation>
    <scope>NUCLEOTIDE SEQUENCE [LARGE SCALE GENOMIC DNA]</scope>
</reference>
<feature type="compositionally biased region" description="Basic and acidic residues" evidence="1">
    <location>
        <begin position="32"/>
        <end position="61"/>
    </location>
</feature>
<sequence length="72" mass="8343">MFRKSYLRLSLRKPMTVRRLKTAKQRPMHSPKRAEGGKELSNGERYVGKAREHLPTKRSCEKGFSPKKPSTT</sequence>
<proteinExistence type="predicted"/>
<name>A0A4Y2Q262_ARAVE</name>
<evidence type="ECO:0000313" key="3">
    <source>
        <dbReference type="Proteomes" id="UP000499080"/>
    </source>
</evidence>
<feature type="compositionally biased region" description="Basic residues" evidence="1">
    <location>
        <begin position="20"/>
        <end position="31"/>
    </location>
</feature>
<dbReference type="Proteomes" id="UP000499080">
    <property type="component" value="Unassembled WGS sequence"/>
</dbReference>
<protein>
    <submittedName>
        <fullName evidence="2">Uncharacterized protein</fullName>
    </submittedName>
</protein>
<keyword evidence="3" id="KW-1185">Reference proteome</keyword>
<evidence type="ECO:0000256" key="1">
    <source>
        <dbReference type="SAM" id="MobiDB-lite"/>
    </source>
</evidence>